<organism evidence="11 12">
    <name type="scientific">Neisseria elongata subsp. glycolytica ATCC 29315</name>
    <dbReference type="NCBI Taxonomy" id="546263"/>
    <lineage>
        <taxon>Bacteria</taxon>
        <taxon>Pseudomonadati</taxon>
        <taxon>Pseudomonadota</taxon>
        <taxon>Betaproteobacteria</taxon>
        <taxon>Neisseriales</taxon>
        <taxon>Neisseriaceae</taxon>
        <taxon>Neisseria</taxon>
    </lineage>
</organism>
<dbReference type="PANTHER" id="PTHR37323:SF1">
    <property type="entry name" value="L-ORNITHINE N(ALPHA)-ACYLTRANSFERASE"/>
    <property type="match status" value="1"/>
</dbReference>
<evidence type="ECO:0000256" key="4">
    <source>
        <dbReference type="ARBA" id="ARBA00023098"/>
    </source>
</evidence>
<evidence type="ECO:0000256" key="5">
    <source>
        <dbReference type="ARBA" id="ARBA00023315"/>
    </source>
</evidence>
<evidence type="ECO:0000256" key="1">
    <source>
        <dbReference type="ARBA" id="ARBA00005189"/>
    </source>
</evidence>
<comment type="pathway">
    <text evidence="1">Lipid metabolism.</text>
</comment>
<dbReference type="STRING" id="546263.NELON_05685"/>
<evidence type="ECO:0000256" key="3">
    <source>
        <dbReference type="ARBA" id="ARBA00022679"/>
    </source>
</evidence>
<gene>
    <name evidence="11" type="ORF">NEIELOOT_02350</name>
</gene>
<keyword evidence="4" id="KW-0443">Lipid metabolism</keyword>
<dbReference type="Pfam" id="PF13444">
    <property type="entry name" value="Acetyltransf_5"/>
    <property type="match status" value="1"/>
</dbReference>
<dbReference type="GO" id="GO:0043810">
    <property type="term" value="F:ornithine-acyl [acyl carrier protein] N-acyltransferase activity"/>
    <property type="evidence" value="ECO:0007669"/>
    <property type="project" value="UniProtKB-EC"/>
</dbReference>
<evidence type="ECO:0000256" key="8">
    <source>
        <dbReference type="ARBA" id="ARBA00039866"/>
    </source>
</evidence>
<evidence type="ECO:0000256" key="2">
    <source>
        <dbReference type="ARBA" id="ARBA00022516"/>
    </source>
</evidence>
<evidence type="ECO:0000256" key="9">
    <source>
        <dbReference type="ARBA" id="ARBA00045724"/>
    </source>
</evidence>
<dbReference type="EMBL" id="ADBF01000232">
    <property type="protein sequence ID" value="EFE48879.1"/>
    <property type="molecule type" value="Genomic_DNA"/>
</dbReference>
<evidence type="ECO:0000256" key="7">
    <source>
        <dbReference type="ARBA" id="ARBA00039058"/>
    </source>
</evidence>
<evidence type="ECO:0000256" key="6">
    <source>
        <dbReference type="ARBA" id="ARBA00038095"/>
    </source>
</evidence>
<evidence type="ECO:0000256" key="10">
    <source>
        <dbReference type="ARBA" id="ARBA00047785"/>
    </source>
</evidence>
<evidence type="ECO:0000313" key="12">
    <source>
        <dbReference type="Proteomes" id="UP000005536"/>
    </source>
</evidence>
<dbReference type="SUPFAM" id="SSF55729">
    <property type="entry name" value="Acyl-CoA N-acyltransferases (Nat)"/>
    <property type="match status" value="1"/>
</dbReference>
<dbReference type="GO" id="GO:0006629">
    <property type="term" value="P:lipid metabolic process"/>
    <property type="evidence" value="ECO:0007669"/>
    <property type="project" value="UniProtKB-KW"/>
</dbReference>
<comment type="function">
    <text evidence="9">Catalyzes the first step in the biosynthesis of ornithine lipids, which are phosphorus-free membrane lipids. Catalyzes the 3-hydroxyacyl-acyl carrier protein-dependent acylation of ornithine to form lyso-ornithine lipid (LOL).</text>
</comment>
<name>D4DTE5_NEIEG</name>
<protein>
    <recommendedName>
        <fullName evidence="8">L-ornithine N(alpha)-acyltransferase</fullName>
        <ecNumber evidence="7">2.3.2.30</ecNumber>
    </recommendedName>
</protein>
<comment type="caution">
    <text evidence="11">The sequence shown here is derived from an EMBL/GenBank/DDBJ whole genome shotgun (WGS) entry which is preliminary data.</text>
</comment>
<dbReference type="Proteomes" id="UP000005536">
    <property type="component" value="Unassembled WGS sequence"/>
</dbReference>
<accession>D4DTE5</accession>
<dbReference type="PANTHER" id="PTHR37323">
    <property type="entry name" value="GCN5-RELATED N-ACETYLTRANSFERASE"/>
    <property type="match status" value="1"/>
</dbReference>
<comment type="catalytic activity">
    <reaction evidence="10">
        <text>a (3R)-hydroxyacyl-[ACP] + L-ornithine = a lyso-ornithine lipid + holo-[ACP] + H(+)</text>
        <dbReference type="Rhea" id="RHEA:20633"/>
        <dbReference type="Rhea" id="RHEA-COMP:9685"/>
        <dbReference type="Rhea" id="RHEA-COMP:9945"/>
        <dbReference type="ChEBI" id="CHEBI:15378"/>
        <dbReference type="ChEBI" id="CHEBI:46911"/>
        <dbReference type="ChEBI" id="CHEBI:64479"/>
        <dbReference type="ChEBI" id="CHEBI:78827"/>
        <dbReference type="ChEBI" id="CHEBI:138482"/>
        <dbReference type="EC" id="2.3.2.30"/>
    </reaction>
    <physiologicalReaction direction="left-to-right" evidence="10">
        <dbReference type="Rhea" id="RHEA:20634"/>
    </physiologicalReaction>
</comment>
<comment type="similarity">
    <text evidence="6">Belongs to the acetyltransferase family. OlsB subfamily.</text>
</comment>
<dbReference type="InterPro" id="IPR016181">
    <property type="entry name" value="Acyl_CoA_acyltransferase"/>
</dbReference>
<dbReference type="AlphaFoldDB" id="D4DTE5"/>
<keyword evidence="3" id="KW-0808">Transferase</keyword>
<reference evidence="11 12" key="1">
    <citation type="submission" date="2010-02" db="EMBL/GenBank/DDBJ databases">
        <authorList>
            <person name="Weinstock G."/>
            <person name="Sodergren E."/>
            <person name="Clifton S."/>
            <person name="Fulton L."/>
            <person name="Fulton B."/>
            <person name="Courtney L."/>
            <person name="Fronick C."/>
            <person name="Harrison M."/>
            <person name="Strong C."/>
            <person name="Farmer C."/>
            <person name="Delahaunty K."/>
            <person name="Markovic C."/>
            <person name="Hall O."/>
            <person name="Minx P."/>
            <person name="Tomlinson C."/>
            <person name="Mitreva M."/>
            <person name="Nelson J."/>
            <person name="Hou S."/>
            <person name="Wollam A."/>
            <person name="Pepin K.H."/>
            <person name="Johnson M."/>
            <person name="Bhonagiri V."/>
            <person name="Zhang X."/>
            <person name="Suruliraj S."/>
            <person name="Warren W."/>
            <person name="Chinwalla A."/>
            <person name="Mardis E.R."/>
            <person name="Wilson R.K."/>
        </authorList>
    </citation>
    <scope>NUCLEOTIDE SEQUENCE [LARGE SCALE GENOMIC DNA]</scope>
    <source>
        <strain evidence="11 12">ATCC 29315</strain>
    </source>
</reference>
<keyword evidence="2" id="KW-0444">Lipid biosynthesis</keyword>
<keyword evidence="5" id="KW-0012">Acyltransferase</keyword>
<sequence length="265" mass="29896">MLAIMPPFYILIQKNHMNSSRFNQTGPKIGLSVRLAETQAEIEAAQRLRYRVFAEELGADIPNTDGRDIDPYDEHCHHLLAFDDATGEVIGCYRLITEETAKKVGGWYSEHEFDLSPLKDILPQTVELGRACTHPDYRNGGLVMLLWTGLVKFMKDENLRFMIGCGSIEMHDGGSDAAALYHSLKEKYLAPEQWCVKPLNPLKWNEITPSENPSVPPLIKGYLKAGAWFCGEPCVDEAFNCADVLIMMDITQLSDRYLQKFAPKV</sequence>
<dbReference type="InterPro" id="IPR052351">
    <property type="entry name" value="Ornithine_N-alpha-AT"/>
</dbReference>
<evidence type="ECO:0000313" key="11">
    <source>
        <dbReference type="EMBL" id="EFE48879.1"/>
    </source>
</evidence>
<dbReference type="Gene3D" id="3.40.630.30">
    <property type="match status" value="1"/>
</dbReference>
<dbReference type="EC" id="2.3.2.30" evidence="7"/>
<proteinExistence type="inferred from homology"/>